<dbReference type="EC" id="5.6.2.4" evidence="9"/>
<dbReference type="EMBL" id="CAACYI010000001">
    <property type="protein sequence ID" value="VFB15726.1"/>
    <property type="molecule type" value="Genomic_DNA"/>
</dbReference>
<dbReference type="Proteomes" id="UP000377798">
    <property type="component" value="Unassembled WGS sequence"/>
</dbReference>
<accession>A0A8H2M6G5</accession>
<feature type="domain" description="UvrD-like helicase C-terminal" evidence="13">
    <location>
        <begin position="276"/>
        <end position="528"/>
    </location>
</feature>
<dbReference type="AlphaFoldDB" id="A0A8H2M6G5"/>
<evidence type="ECO:0000256" key="1">
    <source>
        <dbReference type="ARBA" id="ARBA00009922"/>
    </source>
</evidence>
<keyword evidence="15" id="KW-1185">Reference proteome</keyword>
<feature type="domain" description="UvrD-like helicase ATP-binding" evidence="12">
    <location>
        <begin position="1"/>
        <end position="275"/>
    </location>
</feature>
<dbReference type="Pfam" id="PF00580">
    <property type="entry name" value="UvrD-helicase"/>
    <property type="match status" value="1"/>
</dbReference>
<dbReference type="GO" id="GO:0016787">
    <property type="term" value="F:hydrolase activity"/>
    <property type="evidence" value="ECO:0007669"/>
    <property type="project" value="UniProtKB-UniRule"/>
</dbReference>
<dbReference type="Pfam" id="PF13361">
    <property type="entry name" value="UvrD_C"/>
    <property type="match status" value="1"/>
</dbReference>
<keyword evidence="2 11" id="KW-0547">Nucleotide-binding</keyword>
<feature type="binding site" evidence="11">
    <location>
        <begin position="22"/>
        <end position="29"/>
    </location>
    <ligand>
        <name>ATP</name>
        <dbReference type="ChEBI" id="CHEBI:30616"/>
    </ligand>
</feature>
<dbReference type="Gene3D" id="3.40.50.300">
    <property type="entry name" value="P-loop containing nucleotide triphosphate hydrolases"/>
    <property type="match status" value="2"/>
</dbReference>
<comment type="catalytic activity">
    <reaction evidence="8">
        <text>Couples ATP hydrolysis with the unwinding of duplex DNA by translocating in the 3'-5' direction.</text>
        <dbReference type="EC" id="5.6.2.4"/>
    </reaction>
</comment>
<dbReference type="PANTHER" id="PTHR11070">
    <property type="entry name" value="UVRD / RECB / PCRA DNA HELICASE FAMILY MEMBER"/>
    <property type="match status" value="1"/>
</dbReference>
<comment type="similarity">
    <text evidence="1">Belongs to the helicase family. UvrD subfamily.</text>
</comment>
<dbReference type="PROSITE" id="PS51198">
    <property type="entry name" value="UVRD_HELICASE_ATP_BIND"/>
    <property type="match status" value="1"/>
</dbReference>
<protein>
    <recommendedName>
        <fullName evidence="9">DNA 3'-5' helicase</fullName>
        <ecNumber evidence="9">5.6.2.4</ecNumber>
    </recommendedName>
</protein>
<proteinExistence type="inferred from homology"/>
<evidence type="ECO:0000259" key="12">
    <source>
        <dbReference type="PROSITE" id="PS51198"/>
    </source>
</evidence>
<dbReference type="PANTHER" id="PTHR11070:SF2">
    <property type="entry name" value="ATP-DEPENDENT DNA HELICASE SRS2"/>
    <property type="match status" value="1"/>
</dbReference>
<evidence type="ECO:0000256" key="4">
    <source>
        <dbReference type="ARBA" id="ARBA00022806"/>
    </source>
</evidence>
<dbReference type="RefSeq" id="WP_131748132.1">
    <property type="nucleotide sequence ID" value="NZ_CAACYI010000001.1"/>
</dbReference>
<sequence length="601" mass="69266">MNFTDAQLDAIHHTRGPALVLAVPGAGKTTVLMARLARLIQLGYPAEKLLTITFSKNASLDMKKRFRDLFPQLESPHFMTIHALCFQIIRQFHPQAKSIQVLADKDYKIRRDLLTRAYLKHSQITPSEEKRDQFFQELSRAKNLMVPFDSYVLDKECKTAHFHLIARDYEVAKAKANLIDFDDMLALALDLLSRDSIAKKVQGAFDLVQVDEAQDTSSLQMRIIEKIASKGEVFLVADDDQSIYGFRGAKPQDLLTFEKDFGAKKYYLEDNFRSTDQIIHLAKTFIQANKSRYEKNMLGHKGQGPDVQLVDLAQPQDQYDFIKKHLKKNSRAAVLYRNTVSSMGLVNAFSREDFSIRQKEARFFRHPILYDLLAFMDLAQNPKDHEALSQIYYKMRGYLSKKMVAQAGRSRGNVFVSMASTPGLQDFQKRTIYEIKEDFIHLSALSPWQQVRFILKDLEYDQYLMDLHKKSKTSLDQLYSVYNHFMEIAKACKNLADFKGRLAFLKDSILQAPEDGPLTFSTIHGVKGLEFDQVFILDLVNGEFPSLQSLEDPLVLEEERRLFYVAMTRAKKELYLLRPKRIFSMPTEKSLFLKEVGKILT</sequence>
<organism evidence="14 15">
    <name type="scientific">Urinicoccus massiliensis</name>
    <dbReference type="NCBI Taxonomy" id="1723382"/>
    <lineage>
        <taxon>Bacteria</taxon>
        <taxon>Bacillati</taxon>
        <taxon>Bacillota</taxon>
        <taxon>Tissierellia</taxon>
        <taxon>Tissierellales</taxon>
        <taxon>Peptoniphilaceae</taxon>
        <taxon>Urinicoccus</taxon>
    </lineage>
</organism>
<evidence type="ECO:0000313" key="15">
    <source>
        <dbReference type="Proteomes" id="UP000377798"/>
    </source>
</evidence>
<evidence type="ECO:0000256" key="6">
    <source>
        <dbReference type="ARBA" id="ARBA00023125"/>
    </source>
</evidence>
<dbReference type="GO" id="GO:0000725">
    <property type="term" value="P:recombinational repair"/>
    <property type="evidence" value="ECO:0007669"/>
    <property type="project" value="TreeGrafter"/>
</dbReference>
<dbReference type="GO" id="GO:0003677">
    <property type="term" value="F:DNA binding"/>
    <property type="evidence" value="ECO:0007669"/>
    <property type="project" value="UniProtKB-KW"/>
</dbReference>
<evidence type="ECO:0000259" key="13">
    <source>
        <dbReference type="PROSITE" id="PS51217"/>
    </source>
</evidence>
<dbReference type="SUPFAM" id="SSF52540">
    <property type="entry name" value="P-loop containing nucleoside triphosphate hydrolases"/>
    <property type="match status" value="1"/>
</dbReference>
<dbReference type="CDD" id="cd17932">
    <property type="entry name" value="DEXQc_UvrD"/>
    <property type="match status" value="1"/>
</dbReference>
<keyword evidence="3 11" id="KW-0378">Hydrolase</keyword>
<dbReference type="InterPro" id="IPR014016">
    <property type="entry name" value="UvrD-like_ATP-bd"/>
</dbReference>
<keyword evidence="5 11" id="KW-0067">ATP-binding</keyword>
<dbReference type="CDD" id="cd18807">
    <property type="entry name" value="SF1_C_UvrD"/>
    <property type="match status" value="1"/>
</dbReference>
<dbReference type="Gene3D" id="1.10.486.10">
    <property type="entry name" value="PCRA, domain 4"/>
    <property type="match status" value="1"/>
</dbReference>
<dbReference type="InterPro" id="IPR014017">
    <property type="entry name" value="DNA_helicase_UvrD-like_C"/>
</dbReference>
<evidence type="ECO:0000256" key="10">
    <source>
        <dbReference type="ARBA" id="ARBA00048988"/>
    </source>
</evidence>
<evidence type="ECO:0000256" key="9">
    <source>
        <dbReference type="ARBA" id="ARBA00034808"/>
    </source>
</evidence>
<keyword evidence="4 11" id="KW-0347">Helicase</keyword>
<evidence type="ECO:0000256" key="3">
    <source>
        <dbReference type="ARBA" id="ARBA00022801"/>
    </source>
</evidence>
<gene>
    <name evidence="14" type="primary">yjcD</name>
    <name evidence="14" type="ORF">NCTC13150_00228</name>
</gene>
<name>A0A8H2M6G5_9FIRM</name>
<reference evidence="14 15" key="1">
    <citation type="submission" date="2019-02" db="EMBL/GenBank/DDBJ databases">
        <authorList>
            <consortium name="Pathogen Informatics"/>
        </authorList>
    </citation>
    <scope>NUCLEOTIDE SEQUENCE [LARGE SCALE GENOMIC DNA]</scope>
    <source>
        <strain evidence="14 15">3012STDY7089603</strain>
    </source>
</reference>
<keyword evidence="6" id="KW-0238">DNA-binding</keyword>
<dbReference type="InterPro" id="IPR000212">
    <property type="entry name" value="DNA_helicase_UvrD/REP"/>
</dbReference>
<evidence type="ECO:0000256" key="7">
    <source>
        <dbReference type="ARBA" id="ARBA00023235"/>
    </source>
</evidence>
<dbReference type="InterPro" id="IPR027417">
    <property type="entry name" value="P-loop_NTPase"/>
</dbReference>
<dbReference type="GO" id="GO:0043138">
    <property type="term" value="F:3'-5' DNA helicase activity"/>
    <property type="evidence" value="ECO:0007669"/>
    <property type="project" value="UniProtKB-EC"/>
</dbReference>
<evidence type="ECO:0000256" key="11">
    <source>
        <dbReference type="PROSITE-ProRule" id="PRU00560"/>
    </source>
</evidence>
<dbReference type="Gene3D" id="1.10.10.160">
    <property type="match status" value="1"/>
</dbReference>
<dbReference type="InterPro" id="IPR013986">
    <property type="entry name" value="DExx_box_DNA_helicase_dom_sf"/>
</dbReference>
<keyword evidence="7" id="KW-0413">Isomerase</keyword>
<evidence type="ECO:0000256" key="8">
    <source>
        <dbReference type="ARBA" id="ARBA00034617"/>
    </source>
</evidence>
<comment type="caution">
    <text evidence="14">The sequence shown here is derived from an EMBL/GenBank/DDBJ whole genome shotgun (WGS) entry which is preliminary data.</text>
</comment>
<evidence type="ECO:0000256" key="2">
    <source>
        <dbReference type="ARBA" id="ARBA00022741"/>
    </source>
</evidence>
<evidence type="ECO:0000313" key="14">
    <source>
        <dbReference type="EMBL" id="VFB15726.1"/>
    </source>
</evidence>
<dbReference type="PROSITE" id="PS51217">
    <property type="entry name" value="UVRD_HELICASE_CTER"/>
    <property type="match status" value="1"/>
</dbReference>
<evidence type="ECO:0000256" key="5">
    <source>
        <dbReference type="ARBA" id="ARBA00022840"/>
    </source>
</evidence>
<dbReference type="GO" id="GO:0005524">
    <property type="term" value="F:ATP binding"/>
    <property type="evidence" value="ECO:0007669"/>
    <property type="project" value="UniProtKB-UniRule"/>
</dbReference>
<comment type="catalytic activity">
    <reaction evidence="10">
        <text>ATP + H2O = ADP + phosphate + H(+)</text>
        <dbReference type="Rhea" id="RHEA:13065"/>
        <dbReference type="ChEBI" id="CHEBI:15377"/>
        <dbReference type="ChEBI" id="CHEBI:15378"/>
        <dbReference type="ChEBI" id="CHEBI:30616"/>
        <dbReference type="ChEBI" id="CHEBI:43474"/>
        <dbReference type="ChEBI" id="CHEBI:456216"/>
        <dbReference type="EC" id="5.6.2.4"/>
    </reaction>
</comment>